<dbReference type="PANTHER" id="PTHR32243:SF18">
    <property type="entry name" value="INNER MEMBRANE ABC TRANSPORTER PERMEASE PROTEIN YCJP"/>
    <property type="match status" value="1"/>
</dbReference>
<feature type="transmembrane region" description="Helical" evidence="7">
    <location>
        <begin position="254"/>
        <end position="275"/>
    </location>
</feature>
<dbReference type="InterPro" id="IPR035906">
    <property type="entry name" value="MetI-like_sf"/>
</dbReference>
<dbReference type="Pfam" id="PF00528">
    <property type="entry name" value="BPD_transp_1"/>
    <property type="match status" value="1"/>
</dbReference>
<dbReference type="InterPro" id="IPR050901">
    <property type="entry name" value="BP-dep_ABC_trans_perm"/>
</dbReference>
<gene>
    <name evidence="9" type="ORF">FYJ76_10545</name>
</gene>
<evidence type="ECO:0000313" key="10">
    <source>
        <dbReference type="Proteomes" id="UP000431913"/>
    </source>
</evidence>
<evidence type="ECO:0000259" key="8">
    <source>
        <dbReference type="PROSITE" id="PS50928"/>
    </source>
</evidence>
<evidence type="ECO:0000256" key="7">
    <source>
        <dbReference type="RuleBase" id="RU363032"/>
    </source>
</evidence>
<keyword evidence="6 7" id="KW-0472">Membrane</keyword>
<dbReference type="CDD" id="cd06261">
    <property type="entry name" value="TM_PBP2"/>
    <property type="match status" value="1"/>
</dbReference>
<dbReference type="PROSITE" id="PS50928">
    <property type="entry name" value="ABC_TM1"/>
    <property type="match status" value="1"/>
</dbReference>
<dbReference type="GO" id="GO:0005886">
    <property type="term" value="C:plasma membrane"/>
    <property type="evidence" value="ECO:0007669"/>
    <property type="project" value="UniProtKB-SubCell"/>
</dbReference>
<evidence type="ECO:0000256" key="5">
    <source>
        <dbReference type="ARBA" id="ARBA00022989"/>
    </source>
</evidence>
<dbReference type="InterPro" id="IPR000515">
    <property type="entry name" value="MetI-like"/>
</dbReference>
<accession>A0A6I2U8D0</accession>
<feature type="transmembrane region" description="Helical" evidence="7">
    <location>
        <begin position="87"/>
        <end position="108"/>
    </location>
</feature>
<proteinExistence type="inferred from homology"/>
<feature type="domain" description="ABC transmembrane type-1" evidence="8">
    <location>
        <begin position="83"/>
        <end position="275"/>
    </location>
</feature>
<dbReference type="GO" id="GO:0055085">
    <property type="term" value="P:transmembrane transport"/>
    <property type="evidence" value="ECO:0007669"/>
    <property type="project" value="InterPro"/>
</dbReference>
<reference evidence="9 10" key="1">
    <citation type="submission" date="2019-08" db="EMBL/GenBank/DDBJ databases">
        <title>In-depth cultivation of the pig gut microbiome towards novel bacterial diversity and tailored functional studies.</title>
        <authorList>
            <person name="Wylensek D."/>
            <person name="Hitch T.C.A."/>
            <person name="Clavel T."/>
        </authorList>
    </citation>
    <scope>NUCLEOTIDE SEQUENCE [LARGE SCALE GENOMIC DNA]</scope>
    <source>
        <strain evidence="9 10">WCA3-601-WT-6J</strain>
    </source>
</reference>
<feature type="transmembrane region" description="Helical" evidence="7">
    <location>
        <begin position="155"/>
        <end position="177"/>
    </location>
</feature>
<name>A0A6I2U8D0_9FIRM</name>
<keyword evidence="5 7" id="KW-1133">Transmembrane helix</keyword>
<feature type="transmembrane region" description="Helical" evidence="7">
    <location>
        <begin position="120"/>
        <end position="143"/>
    </location>
</feature>
<comment type="similarity">
    <text evidence="7">Belongs to the binding-protein-dependent transport system permease family.</text>
</comment>
<protein>
    <submittedName>
        <fullName evidence="9">Carbohydrate ABC transporter permease</fullName>
    </submittedName>
</protein>
<evidence type="ECO:0000256" key="4">
    <source>
        <dbReference type="ARBA" id="ARBA00022692"/>
    </source>
</evidence>
<evidence type="ECO:0000256" key="6">
    <source>
        <dbReference type="ARBA" id="ARBA00023136"/>
    </source>
</evidence>
<feature type="transmembrane region" description="Helical" evidence="7">
    <location>
        <begin position="25"/>
        <end position="43"/>
    </location>
</feature>
<keyword evidence="2 7" id="KW-0813">Transport</keyword>
<sequence>MTSRKRRFDGVSGTLTNFLGKPTKWVCVSLFASLVVFPLYWLFTSAIKYEADYLASPPVLVPTRATLQNFVTIFTQDGVGRGLYNSLVVTLVATALAVLFGSLAAYALTRGALGRKTRGFFAFWFLLQKMYPAIATAIPIYLVMRQLRLIDTKTAMIILNTSFNFPMVIWLMMGFFQEVPKAIEESGMIDGCSMARRFFLLVLPVVKPGLIASSILTFVGTWNEFLFAAILSVRKAKTLPAIIAGFITDRGLEWGPMAATGVTIIVPVFILVWLLQKDFVQGLTLGSVKG</sequence>
<organism evidence="9 10">
    <name type="scientific">Ruthenibacterium lactatiformans</name>
    <dbReference type="NCBI Taxonomy" id="1550024"/>
    <lineage>
        <taxon>Bacteria</taxon>
        <taxon>Bacillati</taxon>
        <taxon>Bacillota</taxon>
        <taxon>Clostridia</taxon>
        <taxon>Eubacteriales</taxon>
        <taxon>Oscillospiraceae</taxon>
        <taxon>Ruthenibacterium</taxon>
    </lineage>
</organism>
<dbReference type="Proteomes" id="UP000431913">
    <property type="component" value="Unassembled WGS sequence"/>
</dbReference>
<comment type="caution">
    <text evidence="9">The sequence shown here is derived from an EMBL/GenBank/DDBJ whole genome shotgun (WGS) entry which is preliminary data.</text>
</comment>
<dbReference type="RefSeq" id="WP_055079450.1">
    <property type="nucleotide sequence ID" value="NZ_CAUEXJ010000076.1"/>
</dbReference>
<keyword evidence="4 7" id="KW-0812">Transmembrane</keyword>
<dbReference type="SUPFAM" id="SSF161098">
    <property type="entry name" value="MetI-like"/>
    <property type="match status" value="1"/>
</dbReference>
<evidence type="ECO:0000256" key="2">
    <source>
        <dbReference type="ARBA" id="ARBA00022448"/>
    </source>
</evidence>
<dbReference type="EMBL" id="VUNJ01000010">
    <property type="protein sequence ID" value="MST92368.1"/>
    <property type="molecule type" value="Genomic_DNA"/>
</dbReference>
<dbReference type="PANTHER" id="PTHR32243">
    <property type="entry name" value="MALTOSE TRANSPORT SYSTEM PERMEASE-RELATED"/>
    <property type="match status" value="1"/>
</dbReference>
<evidence type="ECO:0000256" key="3">
    <source>
        <dbReference type="ARBA" id="ARBA00022475"/>
    </source>
</evidence>
<dbReference type="AlphaFoldDB" id="A0A6I2U8D0"/>
<evidence type="ECO:0000313" key="9">
    <source>
        <dbReference type="EMBL" id="MST92368.1"/>
    </source>
</evidence>
<comment type="subcellular location">
    <subcellularLocation>
        <location evidence="1 7">Cell membrane</location>
        <topology evidence="1 7">Multi-pass membrane protein</topology>
    </subcellularLocation>
</comment>
<feature type="transmembrane region" description="Helical" evidence="7">
    <location>
        <begin position="198"/>
        <end position="219"/>
    </location>
</feature>
<keyword evidence="3" id="KW-1003">Cell membrane</keyword>
<dbReference type="Gene3D" id="1.10.3720.10">
    <property type="entry name" value="MetI-like"/>
    <property type="match status" value="1"/>
</dbReference>
<evidence type="ECO:0000256" key="1">
    <source>
        <dbReference type="ARBA" id="ARBA00004651"/>
    </source>
</evidence>